<protein>
    <submittedName>
        <fullName evidence="1">Uncharacterized protein MANES_01G090200</fullName>
    </submittedName>
</protein>
<dbReference type="EMBL" id="GGEC01052123">
    <property type="protein sequence ID" value="MBX32607.1"/>
    <property type="molecule type" value="Transcribed_RNA"/>
</dbReference>
<sequence length="63" mass="6755">MSPSTIFPANPLVVGSIPALAATLFPGTCRTRAPFRTLSWFATRSGAMSTFKVGRMTLPKLIN</sequence>
<dbReference type="AlphaFoldDB" id="A0A2P2MQV6"/>
<dbReference type="EMBL" id="GGEC01052119">
    <property type="protein sequence ID" value="MBX32603.1"/>
    <property type="molecule type" value="Transcribed_RNA"/>
</dbReference>
<reference evidence="1" key="1">
    <citation type="submission" date="2018-02" db="EMBL/GenBank/DDBJ databases">
        <title>Rhizophora mucronata_Transcriptome.</title>
        <authorList>
            <person name="Meera S.P."/>
            <person name="Sreeshan A."/>
            <person name="Augustine A."/>
        </authorList>
    </citation>
    <scope>NUCLEOTIDE SEQUENCE</scope>
    <source>
        <tissue evidence="1">Leaf</tissue>
    </source>
</reference>
<organism evidence="1">
    <name type="scientific">Rhizophora mucronata</name>
    <name type="common">Asiatic mangrove</name>
    <dbReference type="NCBI Taxonomy" id="61149"/>
    <lineage>
        <taxon>Eukaryota</taxon>
        <taxon>Viridiplantae</taxon>
        <taxon>Streptophyta</taxon>
        <taxon>Embryophyta</taxon>
        <taxon>Tracheophyta</taxon>
        <taxon>Spermatophyta</taxon>
        <taxon>Magnoliopsida</taxon>
        <taxon>eudicotyledons</taxon>
        <taxon>Gunneridae</taxon>
        <taxon>Pentapetalae</taxon>
        <taxon>rosids</taxon>
        <taxon>fabids</taxon>
        <taxon>Malpighiales</taxon>
        <taxon>Rhizophoraceae</taxon>
        <taxon>Rhizophora</taxon>
    </lineage>
</organism>
<accession>A0A2P2MQV6</accession>
<proteinExistence type="predicted"/>
<name>A0A2P2MQV6_RHIMU</name>
<evidence type="ECO:0000313" key="1">
    <source>
        <dbReference type="EMBL" id="MBX32603.1"/>
    </source>
</evidence>